<dbReference type="Pfam" id="PF13759">
    <property type="entry name" value="2OG-FeII_Oxy_5"/>
    <property type="match status" value="1"/>
</dbReference>
<proteinExistence type="predicted"/>
<dbReference type="Proteomes" id="UP000322214">
    <property type="component" value="Chromosome"/>
</dbReference>
<dbReference type="STRING" id="980251.GCA_001642875_04209"/>
<evidence type="ECO:0000313" key="2">
    <source>
        <dbReference type="Proteomes" id="UP000322214"/>
    </source>
</evidence>
<accession>A0A5B9PFL5</accession>
<reference evidence="1 2" key="1">
    <citation type="submission" date="2019-08" db="EMBL/GenBank/DDBJ databases">
        <title>Deep-cultivation of Planctomycetes and their phenomic and genomic characterization uncovers novel biology.</title>
        <authorList>
            <person name="Wiegand S."/>
            <person name="Jogler M."/>
            <person name="Boedeker C."/>
            <person name="Pinto D."/>
            <person name="Vollmers J."/>
            <person name="Rivas-Marin E."/>
            <person name="Kohn T."/>
            <person name="Peeters S.H."/>
            <person name="Heuer A."/>
            <person name="Rast P."/>
            <person name="Oberbeckmann S."/>
            <person name="Bunk B."/>
            <person name="Jeske O."/>
            <person name="Meyerdierks A."/>
            <person name="Storesund J.E."/>
            <person name="Kallscheuer N."/>
            <person name="Luecker S."/>
            <person name="Lage O.M."/>
            <person name="Pohl T."/>
            <person name="Merkel B.J."/>
            <person name="Hornburger P."/>
            <person name="Mueller R.-W."/>
            <person name="Bruemmer F."/>
            <person name="Labrenz M."/>
            <person name="Spormann A.M."/>
            <person name="Op den Camp H."/>
            <person name="Overmann J."/>
            <person name="Amann R."/>
            <person name="Jetten M.S.M."/>
            <person name="Mascher T."/>
            <person name="Medema M.H."/>
            <person name="Devos D.P."/>
            <person name="Kaster A.-K."/>
            <person name="Ovreas L."/>
            <person name="Rohde M."/>
            <person name="Galperin M.Y."/>
            <person name="Jogler C."/>
        </authorList>
    </citation>
    <scope>NUCLEOTIDE SEQUENCE [LARGE SCALE GENOMIC DNA]</scope>
    <source>
        <strain evidence="1 2">FC18</strain>
    </source>
</reference>
<dbReference type="EMBL" id="CP042912">
    <property type="protein sequence ID" value="QEG23985.1"/>
    <property type="molecule type" value="Genomic_DNA"/>
</dbReference>
<dbReference type="OrthoDB" id="440203at2"/>
<dbReference type="KEGG" id="mff:MFFC18_38910"/>
<name>A0A5B9PFL5_9BACT</name>
<dbReference type="Gene3D" id="2.60.120.620">
    <property type="entry name" value="q2cbj1_9rhob like domain"/>
    <property type="match status" value="1"/>
</dbReference>
<keyword evidence="2" id="KW-1185">Reference proteome</keyword>
<evidence type="ECO:0000313" key="1">
    <source>
        <dbReference type="EMBL" id="QEG23985.1"/>
    </source>
</evidence>
<gene>
    <name evidence="1" type="ORF">MFFC18_38910</name>
</gene>
<protein>
    <recommendedName>
        <fullName evidence="3">Phytanoyl-CoA dioxygenase (PhyH)</fullName>
    </recommendedName>
</protein>
<evidence type="ECO:0008006" key="3">
    <source>
        <dbReference type="Google" id="ProtNLM"/>
    </source>
</evidence>
<dbReference type="SUPFAM" id="SSF51197">
    <property type="entry name" value="Clavaminate synthase-like"/>
    <property type="match status" value="1"/>
</dbReference>
<organism evidence="1 2">
    <name type="scientific">Mariniblastus fucicola</name>
    <dbReference type="NCBI Taxonomy" id="980251"/>
    <lineage>
        <taxon>Bacteria</taxon>
        <taxon>Pseudomonadati</taxon>
        <taxon>Planctomycetota</taxon>
        <taxon>Planctomycetia</taxon>
        <taxon>Pirellulales</taxon>
        <taxon>Pirellulaceae</taxon>
        <taxon>Mariniblastus</taxon>
    </lineage>
</organism>
<dbReference type="RefSeq" id="WP_075082453.1">
    <property type="nucleotide sequence ID" value="NZ_CP042912.1"/>
</dbReference>
<dbReference type="AlphaFoldDB" id="A0A5B9PFL5"/>
<dbReference type="InterPro" id="IPR012668">
    <property type="entry name" value="CHP02466"/>
</dbReference>
<sequence length="225" mass="25764">MSEFIDLFALSVYRQKLKLDAGYQSQLCNRILEMERPQPDQESAWLGDTAGFEFLFREPEFEALFTSIGDAIRGYTEALGLNNDRLAFYFQRSWATVSREGQRIFEHAHQQSHLSFAFYLKKSLDGGGIYFSVAEHPNEFAAGLFTLSKEELQIIKRPGERTLNRIYVEPEQGEILIFPSKTLHSTAPNMTTEPRISISADIVVTLKESSGHETLMPAIENWQRF</sequence>